<dbReference type="RefSeq" id="WP_208308603.1">
    <property type="nucleotide sequence ID" value="NZ_JAGETX010000011.1"/>
</dbReference>
<dbReference type="SUPFAM" id="SSF50969">
    <property type="entry name" value="YVTN repeat-like/Quinoprotein amine dehydrogenase"/>
    <property type="match status" value="1"/>
</dbReference>
<proteinExistence type="predicted"/>
<name>A0ABS3TGM2_9BACT</name>
<protein>
    <submittedName>
        <fullName evidence="3">T9SS type A sorting domain-containing protein</fullName>
    </submittedName>
</protein>
<comment type="caution">
    <text evidence="3">The sequence shown here is derived from an EMBL/GenBank/DDBJ whole genome shotgun (WGS) entry which is preliminary data.</text>
</comment>
<gene>
    <name evidence="3" type="ORF">J4D97_16910</name>
</gene>
<keyword evidence="4" id="KW-1185">Reference proteome</keyword>
<dbReference type="InterPro" id="IPR015943">
    <property type="entry name" value="WD40/YVTN_repeat-like_dom_sf"/>
</dbReference>
<feature type="chain" id="PRO_5046857958" evidence="1">
    <location>
        <begin position="25"/>
        <end position="521"/>
    </location>
</feature>
<accession>A0ABS3TGM2</accession>
<organism evidence="3 4">
    <name type="scientific">Hymenobacter defluvii</name>
    <dbReference type="NCBI Taxonomy" id="2054411"/>
    <lineage>
        <taxon>Bacteria</taxon>
        <taxon>Pseudomonadati</taxon>
        <taxon>Bacteroidota</taxon>
        <taxon>Cytophagia</taxon>
        <taxon>Cytophagales</taxon>
        <taxon>Hymenobacteraceae</taxon>
        <taxon>Hymenobacter</taxon>
    </lineage>
</organism>
<sequence>MKSIRYAYYWMLLLSWLGCHPVRAQHEADTWYFGERAGFSFRSGPPHVLLNSQMDAYEATTVLSHPATGRLQLYSNGAQVWDRTHQVMPNGSNLWGTSTLYGTERVASLATQGALLVPVPGDTAAYYLFTLQAGAKVIDLPVPAATRAGSLAYSFVDMRLHNGLGDVVSTIKNRLLDMGLTEKLTAVRHANGRDYWLISHEWLSNAFKVYPITASGVGPPARYALGPLQPTDTTSSGYYDQLTGTLKASPDGRKIVFDTPATAAPFGLYDFDAATGAVSNYVNLGVLLDAYGACFSPDNTKLYVPNFSRTPTGRHVNRISQYDLQAGDAAAIAASGQSILVDNPTTNIGPGYGSTPYSLQIGPDGRIYGASGYQSQGPEEQPDDYKNVFFVIHQPNARGFACDVQYQRFNFAGRNGAWGLPNFMQHYFNGLEPTLLLPTSPCDLTQATLYPNPVPDAFRVQLPDGCASSFQVVVYDAVGRRVHAQAGTTEAPIHVAGLASGWYLVELRSAQQRVIRQMIKR</sequence>
<dbReference type="InterPro" id="IPR026444">
    <property type="entry name" value="Secre_tail"/>
</dbReference>
<dbReference type="NCBIfam" id="TIGR04183">
    <property type="entry name" value="Por_Secre_tail"/>
    <property type="match status" value="1"/>
</dbReference>
<dbReference type="Proteomes" id="UP000670527">
    <property type="component" value="Unassembled WGS sequence"/>
</dbReference>
<dbReference type="InterPro" id="IPR011044">
    <property type="entry name" value="Quino_amine_DH_bsu"/>
</dbReference>
<dbReference type="Pfam" id="PF18962">
    <property type="entry name" value="Por_Secre_tail"/>
    <property type="match status" value="1"/>
</dbReference>
<feature type="signal peptide" evidence="1">
    <location>
        <begin position="1"/>
        <end position="24"/>
    </location>
</feature>
<dbReference type="PROSITE" id="PS51257">
    <property type="entry name" value="PROKAR_LIPOPROTEIN"/>
    <property type="match status" value="1"/>
</dbReference>
<evidence type="ECO:0000256" key="1">
    <source>
        <dbReference type="SAM" id="SignalP"/>
    </source>
</evidence>
<feature type="domain" description="Secretion system C-terminal sorting" evidence="2">
    <location>
        <begin position="449"/>
        <end position="518"/>
    </location>
</feature>
<keyword evidence="1" id="KW-0732">Signal</keyword>
<dbReference type="EMBL" id="JAGETX010000011">
    <property type="protein sequence ID" value="MBO3272338.1"/>
    <property type="molecule type" value="Genomic_DNA"/>
</dbReference>
<reference evidence="3 4" key="1">
    <citation type="submission" date="2021-03" db="EMBL/GenBank/DDBJ databases">
        <authorList>
            <person name="Kim M.K."/>
        </authorList>
    </citation>
    <scope>NUCLEOTIDE SEQUENCE [LARGE SCALE GENOMIC DNA]</scope>
    <source>
        <strain evidence="3 4">BT507</strain>
    </source>
</reference>
<dbReference type="Gene3D" id="2.130.10.10">
    <property type="entry name" value="YVTN repeat-like/Quinoprotein amine dehydrogenase"/>
    <property type="match status" value="1"/>
</dbReference>
<evidence type="ECO:0000313" key="4">
    <source>
        <dbReference type="Proteomes" id="UP000670527"/>
    </source>
</evidence>
<evidence type="ECO:0000313" key="3">
    <source>
        <dbReference type="EMBL" id="MBO3272338.1"/>
    </source>
</evidence>
<evidence type="ECO:0000259" key="2">
    <source>
        <dbReference type="Pfam" id="PF18962"/>
    </source>
</evidence>